<name>A0A1Z4JH21_LEPBY</name>
<accession>A0A1Z4JH21</accession>
<sequence length="250" mass="29239">MNTNRNSDSGDKSSEKITTFSADFSGNLRVGKKSKNTSVYCRKTDRLAQSVRIKGSNGIGEKQEQELYNFASYLWCLHPERLAWMIMKYDSLTLEQYENFHLNLNEVCKKIKDSINNKYRKIFGIDKAKEADLLMPWILKFELSKFRTLATGKPHFDINILLLYLDENRETLFDQKQLVRSIYLGISKVSGDHIPMPPDHYFELIDPFKKEFRNCHPILQSVQIQYCWQDVRRMEPIATFLSSGISVLIY</sequence>
<dbReference type="AlphaFoldDB" id="A0A1Z4JH21"/>
<dbReference type="Proteomes" id="UP000217895">
    <property type="component" value="Chromosome"/>
</dbReference>
<dbReference type="EMBL" id="AP018203">
    <property type="protein sequence ID" value="BAY56064.1"/>
    <property type="molecule type" value="Genomic_DNA"/>
</dbReference>
<evidence type="ECO:0000313" key="2">
    <source>
        <dbReference type="Proteomes" id="UP000217895"/>
    </source>
</evidence>
<proteinExistence type="predicted"/>
<gene>
    <name evidence="1" type="ORF">NIES2135_28920</name>
</gene>
<evidence type="ECO:0000313" key="1">
    <source>
        <dbReference type="EMBL" id="BAY56064.1"/>
    </source>
</evidence>
<reference evidence="1 2" key="1">
    <citation type="submission" date="2017-06" db="EMBL/GenBank/DDBJ databases">
        <title>Genome sequencing of cyanobaciteial culture collection at National Institute for Environmental Studies (NIES).</title>
        <authorList>
            <person name="Hirose Y."/>
            <person name="Shimura Y."/>
            <person name="Fujisawa T."/>
            <person name="Nakamura Y."/>
            <person name="Kawachi M."/>
        </authorList>
    </citation>
    <scope>NUCLEOTIDE SEQUENCE [LARGE SCALE GENOMIC DNA]</scope>
    <source>
        <strain evidence="1 2">NIES-2135</strain>
    </source>
</reference>
<protein>
    <submittedName>
        <fullName evidence="1">Uncharacterized protein</fullName>
    </submittedName>
</protein>
<keyword evidence="2" id="KW-1185">Reference proteome</keyword>
<organism evidence="1 2">
    <name type="scientific">Leptolyngbya boryana NIES-2135</name>
    <dbReference type="NCBI Taxonomy" id="1973484"/>
    <lineage>
        <taxon>Bacteria</taxon>
        <taxon>Bacillati</taxon>
        <taxon>Cyanobacteriota</taxon>
        <taxon>Cyanophyceae</taxon>
        <taxon>Leptolyngbyales</taxon>
        <taxon>Leptolyngbyaceae</taxon>
        <taxon>Leptolyngbya group</taxon>
        <taxon>Leptolyngbya</taxon>
    </lineage>
</organism>